<gene>
    <name evidence="2" type="ORF">MNB_SV-10-103</name>
</gene>
<protein>
    <recommendedName>
        <fullName evidence="1">ABC-type transport auxiliary lipoprotein component domain-containing protein</fullName>
    </recommendedName>
</protein>
<reference evidence="2" key="1">
    <citation type="submission" date="2016-10" db="EMBL/GenBank/DDBJ databases">
        <authorList>
            <person name="de Groot N.N."/>
        </authorList>
    </citation>
    <scope>NUCLEOTIDE SEQUENCE</scope>
</reference>
<dbReference type="PROSITE" id="PS51257">
    <property type="entry name" value="PROKAR_LIPOPROTEIN"/>
    <property type="match status" value="1"/>
</dbReference>
<feature type="domain" description="ABC-type transport auxiliary lipoprotein component" evidence="1">
    <location>
        <begin position="26"/>
        <end position="186"/>
    </location>
</feature>
<dbReference type="SUPFAM" id="SSF159594">
    <property type="entry name" value="XCC0632-like"/>
    <property type="match status" value="1"/>
</dbReference>
<dbReference type="Pfam" id="PF03886">
    <property type="entry name" value="ABC_trans_aux"/>
    <property type="match status" value="1"/>
</dbReference>
<name>A0A1W1C0R0_9ZZZZ</name>
<accession>A0A1W1C0R0</accession>
<dbReference type="InterPro" id="IPR005586">
    <property type="entry name" value="ABC_trans_aux"/>
</dbReference>
<dbReference type="Gene3D" id="3.40.50.10610">
    <property type="entry name" value="ABC-type transport auxiliary lipoprotein component"/>
    <property type="match status" value="1"/>
</dbReference>
<evidence type="ECO:0000259" key="1">
    <source>
        <dbReference type="Pfam" id="PF03886"/>
    </source>
</evidence>
<proteinExistence type="predicted"/>
<dbReference type="EMBL" id="FPHL01000019">
    <property type="protein sequence ID" value="SFV59325.1"/>
    <property type="molecule type" value="Genomic_DNA"/>
</dbReference>
<evidence type="ECO:0000313" key="2">
    <source>
        <dbReference type="EMBL" id="SFV59325.1"/>
    </source>
</evidence>
<sequence>MKYRLYILFISVGLLLIGCSSKSNFYQLYPKSAQNTNSTKSTKGTVIGIAEVKVAEYLTKSAIVTRMDASRVAIHETDLWAGSFAKNIQSVLTHNIASLLPRYTFLAYPWEEPIDDKYRIYITIDRFDGSQTGKVTLQGRWSVINKEENKVLYSESVNYTAQGGKTLGAIIDTQSKLLEQLSRRIAAKVRTRI</sequence>
<dbReference type="AlphaFoldDB" id="A0A1W1C0R0"/>
<organism evidence="2">
    <name type="scientific">hydrothermal vent metagenome</name>
    <dbReference type="NCBI Taxonomy" id="652676"/>
    <lineage>
        <taxon>unclassified sequences</taxon>
        <taxon>metagenomes</taxon>
        <taxon>ecological metagenomes</taxon>
    </lineage>
</organism>